<evidence type="ECO:0000256" key="1">
    <source>
        <dbReference type="ARBA" id="ARBA00007362"/>
    </source>
</evidence>
<protein>
    <submittedName>
        <fullName evidence="5">Membrane protein</fullName>
    </submittedName>
</protein>
<dbReference type="SUPFAM" id="SSF103481">
    <property type="entry name" value="Multidrug resistance efflux transporter EmrE"/>
    <property type="match status" value="2"/>
</dbReference>
<accession>A0A250VMH7</accession>
<gene>
    <name evidence="5" type="ORF">SO3561_06844</name>
</gene>
<reference evidence="6" key="1">
    <citation type="submission" date="2017-05" db="EMBL/GenBank/DDBJ databases">
        <title>Streptomyces olivochromogenes NBRC 3561 whole genome shotgun sequence.</title>
        <authorList>
            <person name="Dohra H."/>
            <person name="Kodani S."/>
        </authorList>
    </citation>
    <scope>NUCLEOTIDE SEQUENCE [LARGE SCALE GENOMIC DNA]</scope>
    <source>
        <strain evidence="6">NBRC 3561</strain>
    </source>
</reference>
<dbReference type="InterPro" id="IPR037185">
    <property type="entry name" value="EmrE-like"/>
</dbReference>
<dbReference type="PANTHER" id="PTHR12715">
    <property type="entry name" value="TRANSPORTER, DRUG/METABOLITE EXPORTER FAMILY"/>
    <property type="match status" value="1"/>
</dbReference>
<evidence type="ECO:0000259" key="4">
    <source>
        <dbReference type="Pfam" id="PF00892"/>
    </source>
</evidence>
<dbReference type="InterPro" id="IPR000620">
    <property type="entry name" value="EamA_dom"/>
</dbReference>
<dbReference type="PANTHER" id="PTHR12715:SF4">
    <property type="entry name" value="EAMA DOMAIN-CONTAINING PROTEIN"/>
    <property type="match status" value="1"/>
</dbReference>
<feature type="region of interest" description="Disordered" evidence="2">
    <location>
        <begin position="296"/>
        <end position="344"/>
    </location>
</feature>
<proteinExistence type="inferred from homology"/>
<feature type="transmembrane region" description="Helical" evidence="3">
    <location>
        <begin position="157"/>
        <end position="178"/>
    </location>
</feature>
<dbReference type="InterPro" id="IPR052756">
    <property type="entry name" value="Alkyne_AA_exporter"/>
</dbReference>
<feature type="compositionally biased region" description="Low complexity" evidence="2">
    <location>
        <begin position="296"/>
        <end position="314"/>
    </location>
</feature>
<dbReference type="GO" id="GO:0016020">
    <property type="term" value="C:membrane"/>
    <property type="evidence" value="ECO:0007669"/>
    <property type="project" value="InterPro"/>
</dbReference>
<dbReference type="STRING" id="1963.AQJ27_38075"/>
<sequence length="344" mass="34393">MAQHETSPVAAKTPVTALAAALLTMVLWASAFVAIRHIGESVRPGSLALGRLLVGALALLAVVTIRREGLPPRAAWPGIAGMGVFWFGLYMVALNWGERHTEAGTAALLVGAGPLLVALLAGFLLHEGFPRPLLVGLAVAFVGAALAGASSGGGDTAVVGVLLCLAAAAGHAVGVIFQKPALSHASPLQVTAYASTIGAIACLPFAGQLVTDLGNASAGSWAGVVYLGLLPTALAFWTWSYALAHMPAGRLGAVTYIVPAITVVLAWPTLGEFPSGLALAGGALCLLGVGLSRRTPRTATGPTASPTASPTATPAPEPVFAESGSVGDVRGETADASGPARAQD</sequence>
<feature type="transmembrane region" description="Helical" evidence="3">
    <location>
        <begin position="251"/>
        <end position="267"/>
    </location>
</feature>
<evidence type="ECO:0000256" key="3">
    <source>
        <dbReference type="SAM" id="Phobius"/>
    </source>
</evidence>
<dbReference type="Gene3D" id="1.10.3730.20">
    <property type="match status" value="1"/>
</dbReference>
<name>A0A250VMH7_STROL</name>
<feature type="domain" description="EamA" evidence="4">
    <location>
        <begin position="160"/>
        <end position="291"/>
    </location>
</feature>
<evidence type="ECO:0000313" key="5">
    <source>
        <dbReference type="EMBL" id="GAX55289.1"/>
    </source>
</evidence>
<organism evidence="5 6">
    <name type="scientific">Streptomyces olivochromogenes</name>
    <dbReference type="NCBI Taxonomy" id="1963"/>
    <lineage>
        <taxon>Bacteria</taxon>
        <taxon>Bacillati</taxon>
        <taxon>Actinomycetota</taxon>
        <taxon>Actinomycetes</taxon>
        <taxon>Kitasatosporales</taxon>
        <taxon>Streptomycetaceae</taxon>
        <taxon>Streptomyces</taxon>
    </lineage>
</organism>
<comment type="caution">
    <text evidence="5">The sequence shown here is derived from an EMBL/GenBank/DDBJ whole genome shotgun (WGS) entry which is preliminary data.</text>
</comment>
<keyword evidence="3" id="KW-0472">Membrane</keyword>
<evidence type="ECO:0000313" key="6">
    <source>
        <dbReference type="Proteomes" id="UP000217446"/>
    </source>
</evidence>
<feature type="transmembrane region" description="Helical" evidence="3">
    <location>
        <begin position="47"/>
        <end position="65"/>
    </location>
</feature>
<feature type="domain" description="EamA" evidence="4">
    <location>
        <begin position="17"/>
        <end position="147"/>
    </location>
</feature>
<keyword evidence="6" id="KW-1185">Reference proteome</keyword>
<dbReference type="AlphaFoldDB" id="A0A250VMH7"/>
<feature type="transmembrane region" description="Helical" evidence="3">
    <location>
        <begin position="74"/>
        <end position="93"/>
    </location>
</feature>
<dbReference type="RefSeq" id="WP_079065549.1">
    <property type="nucleotide sequence ID" value="NZ_BDQI01000018.1"/>
</dbReference>
<dbReference type="EMBL" id="BDQI01000018">
    <property type="protein sequence ID" value="GAX55289.1"/>
    <property type="molecule type" value="Genomic_DNA"/>
</dbReference>
<keyword evidence="3" id="KW-0812">Transmembrane</keyword>
<dbReference type="Proteomes" id="UP000217446">
    <property type="component" value="Unassembled WGS sequence"/>
</dbReference>
<comment type="similarity">
    <text evidence="1">Belongs to the EamA transporter family.</text>
</comment>
<feature type="transmembrane region" description="Helical" evidence="3">
    <location>
        <begin position="273"/>
        <end position="291"/>
    </location>
</feature>
<dbReference type="Pfam" id="PF00892">
    <property type="entry name" value="EamA"/>
    <property type="match status" value="2"/>
</dbReference>
<feature type="transmembrane region" description="Helical" evidence="3">
    <location>
        <begin position="105"/>
        <end position="125"/>
    </location>
</feature>
<evidence type="ECO:0000256" key="2">
    <source>
        <dbReference type="SAM" id="MobiDB-lite"/>
    </source>
</evidence>
<feature type="transmembrane region" description="Helical" evidence="3">
    <location>
        <begin position="223"/>
        <end position="244"/>
    </location>
</feature>
<keyword evidence="3" id="KW-1133">Transmembrane helix</keyword>
<feature type="transmembrane region" description="Helical" evidence="3">
    <location>
        <begin position="132"/>
        <end position="151"/>
    </location>
</feature>
<feature type="transmembrane region" description="Helical" evidence="3">
    <location>
        <begin position="15"/>
        <end position="35"/>
    </location>
</feature>